<dbReference type="AlphaFoldDB" id="A0AAX4HVM6"/>
<proteinExistence type="predicted"/>
<gene>
    <name evidence="1" type="ORF">SOO65_09750</name>
</gene>
<evidence type="ECO:0000313" key="1">
    <source>
        <dbReference type="EMBL" id="WPU67035.1"/>
    </source>
</evidence>
<dbReference type="Proteomes" id="UP001324634">
    <property type="component" value="Chromosome"/>
</dbReference>
<dbReference type="RefSeq" id="WP_321399830.1">
    <property type="nucleotide sequence ID" value="NZ_CP139487.1"/>
</dbReference>
<reference evidence="1 2" key="1">
    <citation type="submission" date="2023-11" db="EMBL/GenBank/DDBJ databases">
        <title>Peredibacter starrii A3.12.</title>
        <authorList>
            <person name="Mitchell R.J."/>
        </authorList>
    </citation>
    <scope>NUCLEOTIDE SEQUENCE [LARGE SCALE GENOMIC DNA]</scope>
    <source>
        <strain evidence="1 2">A3.12</strain>
    </source>
</reference>
<sequence length="206" mass="24331">MNIKKAYQDSMKKFSKNNPSTLFKDKEVYGEWLAQTYFFVRHSTSLLGYSLPHLKNEELRHHFEHHLGEEERHDLLALKDIERLGKNISQYQEMIPTQAFYHSQYYRISFEGGTSLLGYILFLEGLAVNWAKDSYMEIKDLHKGSVLFLKVHAEEDPHHLEEAIKTISSLSQNEQECILRNLHYSEELYQQMMHCILEQHKKVKAA</sequence>
<dbReference type="Pfam" id="PF14518">
    <property type="entry name" value="Haem_oxygenas_2"/>
    <property type="match status" value="1"/>
</dbReference>
<dbReference type="KEGG" id="psti:SOO65_09750"/>
<protein>
    <submittedName>
        <fullName evidence="1">Iron-containing redox enzyme family protein</fullName>
    </submittedName>
</protein>
<dbReference type="EMBL" id="CP139487">
    <property type="protein sequence ID" value="WPU67035.1"/>
    <property type="molecule type" value="Genomic_DNA"/>
</dbReference>
<keyword evidence="2" id="KW-1185">Reference proteome</keyword>
<dbReference type="SUPFAM" id="SSF48613">
    <property type="entry name" value="Heme oxygenase-like"/>
    <property type="match status" value="1"/>
</dbReference>
<dbReference type="Gene3D" id="1.20.910.10">
    <property type="entry name" value="Heme oxygenase-like"/>
    <property type="match status" value="1"/>
</dbReference>
<name>A0AAX4HVM6_9BACT</name>
<dbReference type="InterPro" id="IPR016084">
    <property type="entry name" value="Haem_Oase-like_multi-hlx"/>
</dbReference>
<organism evidence="1 2">
    <name type="scientific">Peredibacter starrii</name>
    <dbReference type="NCBI Taxonomy" id="28202"/>
    <lineage>
        <taxon>Bacteria</taxon>
        <taxon>Pseudomonadati</taxon>
        <taxon>Bdellovibrionota</taxon>
        <taxon>Bacteriovoracia</taxon>
        <taxon>Bacteriovoracales</taxon>
        <taxon>Bacteriovoracaceae</taxon>
        <taxon>Peredibacter</taxon>
    </lineage>
</organism>
<evidence type="ECO:0000313" key="2">
    <source>
        <dbReference type="Proteomes" id="UP001324634"/>
    </source>
</evidence>
<accession>A0AAX4HVM6</accession>